<comment type="caution">
    <text evidence="15">The sequence shown here is derived from an EMBL/GenBank/DDBJ whole genome shotgun (WGS) entry which is preliminary data.</text>
</comment>
<dbReference type="InterPro" id="IPR011990">
    <property type="entry name" value="TPR-like_helical_dom_sf"/>
</dbReference>
<keyword evidence="11" id="KW-0802">TPR repeat</keyword>
<comment type="subcellular location">
    <subcellularLocation>
        <location evidence="2">Cytoplasm</location>
    </subcellularLocation>
</comment>
<feature type="compositionally biased region" description="Polar residues" evidence="13">
    <location>
        <begin position="480"/>
        <end position="493"/>
    </location>
</feature>
<evidence type="ECO:0000256" key="8">
    <source>
        <dbReference type="ARBA" id="ARBA00022771"/>
    </source>
</evidence>
<evidence type="ECO:0000256" key="3">
    <source>
        <dbReference type="ARBA" id="ARBA00004906"/>
    </source>
</evidence>
<dbReference type="Pfam" id="PF13639">
    <property type="entry name" value="zf-RING_2"/>
    <property type="match status" value="1"/>
</dbReference>
<evidence type="ECO:0000313" key="16">
    <source>
        <dbReference type="Proteomes" id="UP001274896"/>
    </source>
</evidence>
<dbReference type="InterPro" id="IPR013083">
    <property type="entry name" value="Znf_RING/FYVE/PHD"/>
</dbReference>
<evidence type="ECO:0000256" key="12">
    <source>
        <dbReference type="SAM" id="Coils"/>
    </source>
</evidence>
<evidence type="ECO:0000256" key="7">
    <source>
        <dbReference type="ARBA" id="ARBA00022723"/>
    </source>
</evidence>
<dbReference type="SUPFAM" id="SSF57850">
    <property type="entry name" value="RING/U-box"/>
    <property type="match status" value="1"/>
</dbReference>
<dbReference type="InterPro" id="IPR056871">
    <property type="entry name" value="WH_TTC3"/>
</dbReference>
<feature type="region of interest" description="Disordered" evidence="13">
    <location>
        <begin position="367"/>
        <end position="493"/>
    </location>
</feature>
<dbReference type="SMART" id="SM00184">
    <property type="entry name" value="RING"/>
    <property type="match status" value="1"/>
</dbReference>
<comment type="pathway">
    <text evidence="3">Protein modification; protein ubiquitination.</text>
</comment>
<dbReference type="Pfam" id="PF24525">
    <property type="entry name" value="TTC3"/>
    <property type="match status" value="1"/>
</dbReference>
<dbReference type="Gene3D" id="3.30.40.10">
    <property type="entry name" value="Zinc/RING finger domain, C3HC4 (zinc finger)"/>
    <property type="match status" value="1"/>
</dbReference>
<dbReference type="CDD" id="cd16481">
    <property type="entry name" value="RING-H2_TTC3"/>
    <property type="match status" value="1"/>
</dbReference>
<dbReference type="PROSITE" id="PS50089">
    <property type="entry name" value="ZF_RING_2"/>
    <property type="match status" value="1"/>
</dbReference>
<dbReference type="InterPro" id="IPR056872">
    <property type="entry name" value="TTC3/DZIP3-like_helical"/>
</dbReference>
<feature type="region of interest" description="Disordered" evidence="13">
    <location>
        <begin position="1739"/>
        <end position="1766"/>
    </location>
</feature>
<dbReference type="GO" id="GO:0008270">
    <property type="term" value="F:zinc ion binding"/>
    <property type="evidence" value="ECO:0007669"/>
    <property type="project" value="UniProtKB-KW"/>
</dbReference>
<keyword evidence="8 10" id="KW-0863">Zinc-finger</keyword>
<dbReference type="GO" id="GO:0061630">
    <property type="term" value="F:ubiquitin protein ligase activity"/>
    <property type="evidence" value="ECO:0007669"/>
    <property type="project" value="UniProtKB-EC"/>
</dbReference>
<protein>
    <recommendedName>
        <fullName evidence="4">RING-type E3 ubiquitin transferase</fullName>
        <ecNumber evidence="4">2.3.2.27</ecNumber>
    </recommendedName>
</protein>
<keyword evidence="16" id="KW-1185">Reference proteome</keyword>
<dbReference type="PANTHER" id="PTHR17550:SF8">
    <property type="entry name" value="RING-TYPE E3 UBIQUITIN TRANSFERASE"/>
    <property type="match status" value="1"/>
</dbReference>
<evidence type="ECO:0000256" key="13">
    <source>
        <dbReference type="SAM" id="MobiDB-lite"/>
    </source>
</evidence>
<keyword evidence="6" id="KW-0808">Transferase</keyword>
<feature type="repeat" description="TPR" evidence="11">
    <location>
        <begin position="248"/>
        <end position="281"/>
    </location>
</feature>
<dbReference type="PROSITE" id="PS50005">
    <property type="entry name" value="TPR"/>
    <property type="match status" value="1"/>
</dbReference>
<evidence type="ECO:0000259" key="14">
    <source>
        <dbReference type="PROSITE" id="PS50089"/>
    </source>
</evidence>
<dbReference type="Pfam" id="PF24812">
    <property type="entry name" value="WHD_TTC3"/>
    <property type="match status" value="1"/>
</dbReference>
<dbReference type="PANTHER" id="PTHR17550">
    <property type="entry name" value="E3 UBIQUITIN-PROTEIN LIGASE TTC3"/>
    <property type="match status" value="1"/>
</dbReference>
<feature type="region of interest" description="Disordered" evidence="13">
    <location>
        <begin position="1017"/>
        <end position="1036"/>
    </location>
</feature>
<feature type="domain" description="RING-type" evidence="14">
    <location>
        <begin position="1788"/>
        <end position="1828"/>
    </location>
</feature>
<evidence type="ECO:0000256" key="9">
    <source>
        <dbReference type="ARBA" id="ARBA00022833"/>
    </source>
</evidence>
<feature type="compositionally biased region" description="Low complexity" evidence="13">
    <location>
        <begin position="1754"/>
        <end position="1766"/>
    </location>
</feature>
<feature type="region of interest" description="Disordered" evidence="13">
    <location>
        <begin position="1643"/>
        <end position="1662"/>
    </location>
</feature>
<feature type="compositionally biased region" description="Basic and acidic residues" evidence="13">
    <location>
        <begin position="446"/>
        <end position="464"/>
    </location>
</feature>
<feature type="compositionally biased region" description="Basic and acidic residues" evidence="13">
    <location>
        <begin position="796"/>
        <end position="806"/>
    </location>
</feature>
<proteinExistence type="predicted"/>
<feature type="region of interest" description="Disordered" evidence="13">
    <location>
        <begin position="779"/>
        <end position="806"/>
    </location>
</feature>
<comment type="catalytic activity">
    <reaction evidence="1">
        <text>S-ubiquitinyl-[E2 ubiquitin-conjugating enzyme]-L-cysteine + [acceptor protein]-L-lysine = [E2 ubiquitin-conjugating enzyme]-L-cysteine + N(6)-ubiquitinyl-[acceptor protein]-L-lysine.</text>
        <dbReference type="EC" id="2.3.2.27"/>
    </reaction>
</comment>
<evidence type="ECO:0000256" key="10">
    <source>
        <dbReference type="PROSITE-ProRule" id="PRU00175"/>
    </source>
</evidence>
<dbReference type="InterPro" id="IPR001841">
    <property type="entry name" value="Znf_RING"/>
</dbReference>
<keyword evidence="5" id="KW-0963">Cytoplasm</keyword>
<dbReference type="SMART" id="SM00028">
    <property type="entry name" value="TPR"/>
    <property type="match status" value="3"/>
</dbReference>
<evidence type="ECO:0000256" key="6">
    <source>
        <dbReference type="ARBA" id="ARBA00022679"/>
    </source>
</evidence>
<dbReference type="SUPFAM" id="SSF48452">
    <property type="entry name" value="TPR-like"/>
    <property type="match status" value="1"/>
</dbReference>
<keyword evidence="9" id="KW-0862">Zinc</keyword>
<dbReference type="Pfam" id="PF19179">
    <property type="entry name" value="TTC3_DZIP3_dom"/>
    <property type="match status" value="1"/>
</dbReference>
<feature type="compositionally biased region" description="Basic and acidic residues" evidence="13">
    <location>
        <begin position="412"/>
        <end position="431"/>
    </location>
</feature>
<feature type="compositionally biased region" description="Basic residues" evidence="13">
    <location>
        <begin position="1021"/>
        <end position="1031"/>
    </location>
</feature>
<feature type="coiled-coil region" evidence="12">
    <location>
        <begin position="1391"/>
        <end position="1425"/>
    </location>
</feature>
<dbReference type="InterPro" id="IPR043866">
    <property type="entry name" value="TTC3/DZIP3_dom"/>
</dbReference>
<evidence type="ECO:0000256" key="1">
    <source>
        <dbReference type="ARBA" id="ARBA00000900"/>
    </source>
</evidence>
<dbReference type="Proteomes" id="UP001274896">
    <property type="component" value="Unassembled WGS sequence"/>
</dbReference>
<gene>
    <name evidence="15" type="ORF">QTP70_018288</name>
</gene>
<evidence type="ECO:0000313" key="15">
    <source>
        <dbReference type="EMBL" id="KAK3521799.1"/>
    </source>
</evidence>
<organism evidence="15 16">
    <name type="scientific">Hemibagrus guttatus</name>
    <dbReference type="NCBI Taxonomy" id="175788"/>
    <lineage>
        <taxon>Eukaryota</taxon>
        <taxon>Metazoa</taxon>
        <taxon>Chordata</taxon>
        <taxon>Craniata</taxon>
        <taxon>Vertebrata</taxon>
        <taxon>Euteleostomi</taxon>
        <taxon>Actinopterygii</taxon>
        <taxon>Neopterygii</taxon>
        <taxon>Teleostei</taxon>
        <taxon>Ostariophysi</taxon>
        <taxon>Siluriformes</taxon>
        <taxon>Bagridae</taxon>
        <taxon>Hemibagrus</taxon>
    </lineage>
</organism>
<feature type="compositionally biased region" description="Basic and acidic residues" evidence="13">
    <location>
        <begin position="382"/>
        <end position="401"/>
    </location>
</feature>
<evidence type="ECO:0000256" key="5">
    <source>
        <dbReference type="ARBA" id="ARBA00022490"/>
    </source>
</evidence>
<dbReference type="EMBL" id="JAUCMX010000015">
    <property type="protein sequence ID" value="KAK3521799.1"/>
    <property type="molecule type" value="Genomic_DNA"/>
</dbReference>
<dbReference type="EC" id="2.3.2.27" evidence="4"/>
<keyword evidence="12" id="KW-0175">Coiled coil</keyword>
<dbReference type="InterPro" id="IPR019734">
    <property type="entry name" value="TPR_rpt"/>
</dbReference>
<keyword evidence="7" id="KW-0479">Metal-binding</keyword>
<name>A0AAE0QJ57_9TELE</name>
<evidence type="ECO:0000256" key="2">
    <source>
        <dbReference type="ARBA" id="ARBA00004496"/>
    </source>
</evidence>
<evidence type="ECO:0000256" key="11">
    <source>
        <dbReference type="PROSITE-ProRule" id="PRU00339"/>
    </source>
</evidence>
<dbReference type="InterPro" id="IPR056870">
    <property type="entry name" value="TTC3/DZIP3/RBM44-like_helical"/>
</dbReference>
<dbReference type="GO" id="GO:0005737">
    <property type="term" value="C:cytoplasm"/>
    <property type="evidence" value="ECO:0007669"/>
    <property type="project" value="UniProtKB-SubCell"/>
</dbReference>
<reference evidence="15" key="1">
    <citation type="submission" date="2023-06" db="EMBL/GenBank/DDBJ databases">
        <title>Male Hemibagrus guttatus genome.</title>
        <authorList>
            <person name="Bian C."/>
        </authorList>
    </citation>
    <scope>NUCLEOTIDE SEQUENCE</scope>
    <source>
        <strain evidence="15">Male_cb2023</strain>
        <tissue evidence="15">Muscle</tissue>
    </source>
</reference>
<dbReference type="Pfam" id="PF24905">
    <property type="entry name" value="TTC3_9th"/>
    <property type="match status" value="1"/>
</dbReference>
<sequence>MLFLRNFLRYLFKRISFFYLRHDMFESEDSDIEDGQDMVQAKTKIVYQDKLPYIHMEPPDILYKRWGKINPELRRETGHLLHISVFWWYILYRQQDNHSTTAWAIDMGFLDSNVSNDLSLKRLHRIEILELILDTVEKCLAGTDPERKARELVMISMSLKMEDEGLTKAVNWLNESGPLGLNRKILHLGSKQIRHQVLDFVFSQCKPAHAINKFFYPDSHYIQVMSCSKKRAFRELSLHPEPWCLQKSEEMKNKGNEQFQKKKYDLAVKWYTKAIKYHTNNHFLYGNRALSYLRCEKYLKAMGDGKRAVLLQQDWAKGHYRFCDALFYLGAREKALEANLTAQSYCSADPEGMRDLQQQYSRFMTEISEGRSKSRAPACSEAEGKQKKTEAKKGSGKRPEEACVADPMAQHVHPEKAPEAAHSSEDKKAEDTEQEETSKTLGKPLTDTRGEDILKDAKSEMGDRKAKKASGIQEKHSVKNKQPPTQVNPQSSSSEVCSKQQFCAAVRDAHVALSDQRCRNAEQWFSESLRILDSIGIKDLGISEMDRTLLIYGYATALIEIGQPEELAEAQRQFERLSSTANRTFQSLVHYGLGKVLLKENKFSKAKDEFLNALLMVQRQIMPGKLTWPTTKVTVEETCPEYLKEQLENLIKTCKFPPKPDAVCRHCLGQPLIYFTDPDFKGFIRLSCSESCKVEYHINCWKKFKAASFSDKNDKDFLQDLCFTPDCAGAICRIVIFDSTGLIKCEFKSQVSKSKSPGMRVKQKCTSLKKLRSKEERKLWQKQKREAASNTNNEKSYLKTEDETEKGTEGIQQSAFKDCVVHGDRVLHQIDKNRDLFNDETHNISGMMLCLKPWMKLDEDMGNASVLKDRAEPQVLRDLVDLLLERKNRVWARLFLHNLSGYQEVKPEVHEWAQQLNNAGLKAAENFIGQFADDLEKLDVSSLLEFPPLHDAFHNTGFTVIEYLRQAPPQEMRLFIWTMEEYREHYPSWFTLLDDYFEMDSICLVLKKTEKDDHLNSVYKSKSKNRKKKQKEPKPVLLLSGTRREEEDSFFFEEDSLRLLHGGDPFSVPDRLREQVAEFEGQYVKPGYSNHYKRFLDNNPDPTKESLYDYFAQILEEYGPLAVSDPLLVGELQNFPHEALQKIEAAGGLARFLLESLRFATVSKEGLIGLPFHAIYFQHTMDDDDSSLSANFSAYTCDMDDSEPKGSSLLNPAAKEFLPQSTHLALDDDSDSCPVLPCPYDLILESSQNVNCAFGMQDIPGTVKPDEQAAGYHDYVLNLPLNVFDTEVFSSDSNYIHFKEDLYPKSKTVFVQTLWGTKDTRDDVAINTEPYEEFEKNRGDMTQTEKNNLKFEKHIHNLREMINCFQNETKNSCSDLKTEVTDLNQHIEISNKELTLFQQKLEDEVRKAQQEKKDHQEMLKVLKGNIKELVDFQESISKEIQDKNVEYQKELDHFLAIRQVGNHWASEKMILEERIKKCRDLCTKADSRSLAGQVSILKNRQEHGLRGLRKFLTDGKAILKHLTERSPMHLSAGLTSIIGDWKSCIQEVEENIKRTEMQYEEQMELVKKGTSLSSLPAVGIPSTPAPPAVPTFLHPLSNKKSAFQLLPVQHTHPHTPYGVQQHPARPQTHMAVNTHHAMHTPPAASENVAAPTPRATSAPVQPPQPLAVFERIVDRLSSMFPHYSRSVLTKFIQEVRSMNGGSLSMLTYEELINRAAQLILDHQEHSQEQINLANREMTGLRVTPGPSPTPPPTDSSRATSSASPVHVWKSVSSHHRKSSRALNMEDPCIICHEDMMPEDLCVLECRHSFHRECIKSWLKEQSTCPTCREHALLPEDFPMLPGRHRRGPLHATTFT</sequence>
<accession>A0AAE0QJ57</accession>
<dbReference type="Gene3D" id="1.25.40.10">
    <property type="entry name" value="Tetratricopeptide repeat domain"/>
    <property type="match status" value="1"/>
</dbReference>
<evidence type="ECO:0000256" key="4">
    <source>
        <dbReference type="ARBA" id="ARBA00012483"/>
    </source>
</evidence>